<feature type="transmembrane region" description="Helical" evidence="1">
    <location>
        <begin position="135"/>
        <end position="154"/>
    </location>
</feature>
<feature type="transmembrane region" description="Helical" evidence="1">
    <location>
        <begin position="166"/>
        <end position="186"/>
    </location>
</feature>
<gene>
    <name evidence="2" type="ORF">A2704_01615</name>
</gene>
<comment type="caution">
    <text evidence="2">The sequence shown here is derived from an EMBL/GenBank/DDBJ whole genome shotgun (WGS) entry which is preliminary data.</text>
</comment>
<keyword evidence="1" id="KW-0472">Membrane</keyword>
<evidence type="ECO:0000313" key="2">
    <source>
        <dbReference type="EMBL" id="OGG49526.1"/>
    </source>
</evidence>
<organism evidence="2 3">
    <name type="scientific">Candidatus Kaiserbacteria bacterium RIFCSPHIGHO2_01_FULL_54_36b</name>
    <dbReference type="NCBI Taxonomy" id="1798483"/>
    <lineage>
        <taxon>Bacteria</taxon>
        <taxon>Candidatus Kaiseribacteriota</taxon>
    </lineage>
</organism>
<keyword evidence="1" id="KW-0812">Transmembrane</keyword>
<feature type="transmembrane region" description="Helical" evidence="1">
    <location>
        <begin position="104"/>
        <end position="123"/>
    </location>
</feature>
<accession>A0A1F6CJW6</accession>
<name>A0A1F6CJW6_9BACT</name>
<dbReference type="EMBL" id="MFKW01000072">
    <property type="protein sequence ID" value="OGG49526.1"/>
    <property type="molecule type" value="Genomic_DNA"/>
</dbReference>
<proteinExistence type="predicted"/>
<feature type="transmembrane region" description="Helical" evidence="1">
    <location>
        <begin position="193"/>
        <end position="213"/>
    </location>
</feature>
<protein>
    <submittedName>
        <fullName evidence="2">Uncharacterized protein</fullName>
    </submittedName>
</protein>
<feature type="transmembrane region" description="Helical" evidence="1">
    <location>
        <begin position="31"/>
        <end position="50"/>
    </location>
</feature>
<dbReference type="Proteomes" id="UP000176445">
    <property type="component" value="Unassembled WGS sequence"/>
</dbReference>
<feature type="transmembrane region" description="Helical" evidence="1">
    <location>
        <begin position="228"/>
        <end position="250"/>
    </location>
</feature>
<evidence type="ECO:0000256" key="1">
    <source>
        <dbReference type="SAM" id="Phobius"/>
    </source>
</evidence>
<dbReference type="AlphaFoldDB" id="A0A1F6CJW6"/>
<keyword evidence="1" id="KW-1133">Transmembrane helix</keyword>
<reference evidence="2 3" key="1">
    <citation type="journal article" date="2016" name="Nat. Commun.">
        <title>Thousands of microbial genomes shed light on interconnected biogeochemical processes in an aquifer system.</title>
        <authorList>
            <person name="Anantharaman K."/>
            <person name="Brown C.T."/>
            <person name="Hug L.A."/>
            <person name="Sharon I."/>
            <person name="Castelle C.J."/>
            <person name="Probst A.J."/>
            <person name="Thomas B.C."/>
            <person name="Singh A."/>
            <person name="Wilkins M.J."/>
            <person name="Karaoz U."/>
            <person name="Brodie E.L."/>
            <person name="Williams K.H."/>
            <person name="Hubbard S.S."/>
            <person name="Banfield J.F."/>
        </authorList>
    </citation>
    <scope>NUCLEOTIDE SEQUENCE [LARGE SCALE GENOMIC DNA]</scope>
</reference>
<feature type="transmembrane region" description="Helical" evidence="1">
    <location>
        <begin position="70"/>
        <end position="92"/>
    </location>
</feature>
<evidence type="ECO:0000313" key="3">
    <source>
        <dbReference type="Proteomes" id="UP000176445"/>
    </source>
</evidence>
<sequence>MSRKILTITGVVAVVWWLALQFMERHDAPVNFLYNAVYALPPLVGAYFGFRYAAPAWGGWKSAVGKAVIFFSAGALANGGALIIWTLYNLVFKVDVPTPSAADIAWYLMYATEIASIIVLLSVTARQKGCNTLMVGLMAAAVSLLFLVFVRPLLTGTDFVTTAVNAGYLVADAVFIALILVALTLWTGHLSLFLKYALLSFGLRVVADTLFLFRLEAGTYWNGDISDLIFAVSGFLQGLAIILAMPVAIAPKAASASKV</sequence>